<feature type="transmembrane region" description="Helical" evidence="3">
    <location>
        <begin position="34"/>
        <end position="55"/>
    </location>
</feature>
<reference evidence="6" key="1">
    <citation type="submission" date="2016-10" db="EMBL/GenBank/DDBJ databases">
        <authorList>
            <person name="Varghese N."/>
            <person name="Submissions S."/>
        </authorList>
    </citation>
    <scope>NUCLEOTIDE SEQUENCE [LARGE SCALE GENOMIC DNA]</scope>
    <source>
        <strain evidence="6">DSM 17465</strain>
    </source>
</reference>
<dbReference type="EMBL" id="FPBD01000001">
    <property type="protein sequence ID" value="SFT51187.1"/>
    <property type="molecule type" value="Genomic_DNA"/>
</dbReference>
<dbReference type="PANTHER" id="PTHR30469">
    <property type="entry name" value="MULTIDRUG RESISTANCE PROTEIN MDTA"/>
    <property type="match status" value="1"/>
</dbReference>
<feature type="coiled-coil region" evidence="2">
    <location>
        <begin position="131"/>
        <end position="201"/>
    </location>
</feature>
<keyword evidence="3" id="KW-0472">Membrane</keyword>
<evidence type="ECO:0000313" key="6">
    <source>
        <dbReference type="Proteomes" id="UP000183371"/>
    </source>
</evidence>
<name>A0A1I6YLC6_9HYPH</name>
<feature type="domain" description="CusB-like beta-barrel" evidence="4">
    <location>
        <begin position="262"/>
        <end position="335"/>
    </location>
</feature>
<dbReference type="Pfam" id="PF25954">
    <property type="entry name" value="Beta-barrel_RND_2"/>
    <property type="match status" value="1"/>
</dbReference>
<evidence type="ECO:0000256" key="2">
    <source>
        <dbReference type="SAM" id="Coils"/>
    </source>
</evidence>
<keyword evidence="2" id="KW-0175">Coiled coil</keyword>
<organism evidence="5 6">
    <name type="scientific">Pseudovibrio denitrificans</name>
    <dbReference type="NCBI Taxonomy" id="258256"/>
    <lineage>
        <taxon>Bacteria</taxon>
        <taxon>Pseudomonadati</taxon>
        <taxon>Pseudomonadota</taxon>
        <taxon>Alphaproteobacteria</taxon>
        <taxon>Hyphomicrobiales</taxon>
        <taxon>Stappiaceae</taxon>
        <taxon>Pseudovibrio</taxon>
    </lineage>
</organism>
<dbReference type="NCBIfam" id="TIGR01730">
    <property type="entry name" value="RND_mfp"/>
    <property type="match status" value="1"/>
</dbReference>
<keyword evidence="3" id="KW-0812">Transmembrane</keyword>
<dbReference type="GO" id="GO:1990281">
    <property type="term" value="C:efflux pump complex"/>
    <property type="evidence" value="ECO:0007669"/>
    <property type="project" value="TreeGrafter"/>
</dbReference>
<evidence type="ECO:0000313" key="5">
    <source>
        <dbReference type="EMBL" id="SFT51187.1"/>
    </source>
</evidence>
<evidence type="ECO:0000259" key="4">
    <source>
        <dbReference type="Pfam" id="PF25954"/>
    </source>
</evidence>
<gene>
    <name evidence="5" type="ORF">SAMN05444141_101959</name>
</gene>
<dbReference type="InterPro" id="IPR006143">
    <property type="entry name" value="RND_pump_MFP"/>
</dbReference>
<comment type="similarity">
    <text evidence="1">Belongs to the membrane fusion protein (MFP) (TC 8.A.1) family.</text>
</comment>
<dbReference type="Gene3D" id="2.40.50.100">
    <property type="match status" value="1"/>
</dbReference>
<dbReference type="Gene3D" id="2.40.30.170">
    <property type="match status" value="1"/>
</dbReference>
<dbReference type="RefSeq" id="WP_083416577.1">
    <property type="nucleotide sequence ID" value="NZ_FPBD01000001.1"/>
</dbReference>
<keyword evidence="6" id="KW-1185">Reference proteome</keyword>
<protein>
    <submittedName>
        <fullName evidence="5">RND family efflux transporter, MFP subunit</fullName>
    </submittedName>
</protein>
<dbReference type="InterPro" id="IPR058792">
    <property type="entry name" value="Beta-barrel_RND_2"/>
</dbReference>
<accession>A0A1I6YLC6</accession>
<evidence type="ECO:0000256" key="3">
    <source>
        <dbReference type="SAM" id="Phobius"/>
    </source>
</evidence>
<sequence length="345" mass="37725">MPIVPQTDQDTSLLLRSFQIEREEQQDEKSNSNIIPLVLLFAAIACAAVFFFWYFGQANQRPTAAQIRPTEIHSVPPPTPPAASWIVAGYLSAENEAIISAEVSSTLTHLLVEEGSAVVKGQTIALLDSTLVEAELEIAKGRREANSLAAQAIEVELQEAKRVLRRATQLKERELMSQAELDKVQTQVAVLEAKNKEAVARQEVSAHEVDRVATLLKKHTLTTPVSGVVTNCGARLGATTSPEAFGTGEDGGLCSVVDMSSIYIEIDVPETMLHRIKLGATAQAYLDAYPEDAFTVVVQSIAPIANRAKSTVQIKLSFTRPDERLRPNMIAKTHFKINPERTEDD</sequence>
<dbReference type="SUPFAM" id="SSF111369">
    <property type="entry name" value="HlyD-like secretion proteins"/>
    <property type="match status" value="1"/>
</dbReference>
<dbReference type="AlphaFoldDB" id="A0A1I6YLC6"/>
<keyword evidence="3" id="KW-1133">Transmembrane helix</keyword>
<dbReference type="Proteomes" id="UP000183371">
    <property type="component" value="Unassembled WGS sequence"/>
</dbReference>
<evidence type="ECO:0000256" key="1">
    <source>
        <dbReference type="ARBA" id="ARBA00009477"/>
    </source>
</evidence>
<dbReference type="GO" id="GO:0015562">
    <property type="term" value="F:efflux transmembrane transporter activity"/>
    <property type="evidence" value="ECO:0007669"/>
    <property type="project" value="TreeGrafter"/>
</dbReference>
<proteinExistence type="inferred from homology"/>
<dbReference type="PANTHER" id="PTHR30469:SF38">
    <property type="entry name" value="HLYD FAMILY SECRETION PROTEIN"/>
    <property type="match status" value="1"/>
</dbReference>